<keyword evidence="2" id="KW-1185">Reference proteome</keyword>
<accession>H2Y8B1</accession>
<dbReference type="HOGENOM" id="CLU_1234640_0_0_1"/>
<sequence length="224" mass="24562">MTVKRMKPNTKCVTYQIAVNIDGKKVNGGIFESAFTFFCKENCSGPLQLQGLRQRIKQNVTDCKAKCCDKNLCNGPIQVSLECFSGFIPINLNTPSSNKSKLEEKLCNPNQLCASVFGRFNRSGHMVEGVYHGCISTSMCNMHCANMENKGTTGSELNLGNSSQTYMGNGSGIKVTNLHQVKCCSQHLCNVHRHEPGPMCYVGLTSKDSTDEPMKKQCMAGQVV</sequence>
<reference evidence="2" key="1">
    <citation type="submission" date="2003-08" db="EMBL/GenBank/DDBJ databases">
        <authorList>
            <person name="Birren B."/>
            <person name="Nusbaum C."/>
            <person name="Abebe A."/>
            <person name="Abouelleil A."/>
            <person name="Adekoya E."/>
            <person name="Ait-zahra M."/>
            <person name="Allen N."/>
            <person name="Allen T."/>
            <person name="An P."/>
            <person name="Anderson M."/>
            <person name="Anderson S."/>
            <person name="Arachchi H."/>
            <person name="Armbruster J."/>
            <person name="Bachantsang P."/>
            <person name="Baldwin J."/>
            <person name="Barry A."/>
            <person name="Bayul T."/>
            <person name="Blitshsteyn B."/>
            <person name="Bloom T."/>
            <person name="Blye J."/>
            <person name="Boguslavskiy L."/>
            <person name="Borowsky M."/>
            <person name="Boukhgalter B."/>
            <person name="Brunache A."/>
            <person name="Butler J."/>
            <person name="Calixte N."/>
            <person name="Calvo S."/>
            <person name="Camarata J."/>
            <person name="Campo K."/>
            <person name="Chang J."/>
            <person name="Cheshatsang Y."/>
            <person name="Citroen M."/>
            <person name="Collymore A."/>
            <person name="Considine T."/>
            <person name="Cook A."/>
            <person name="Cooke P."/>
            <person name="Corum B."/>
            <person name="Cuomo C."/>
            <person name="David R."/>
            <person name="Dawoe T."/>
            <person name="Degray S."/>
            <person name="Dodge S."/>
            <person name="Dooley K."/>
            <person name="Dorje P."/>
            <person name="Dorjee K."/>
            <person name="Dorris L."/>
            <person name="Duffey N."/>
            <person name="Dupes A."/>
            <person name="Elkins T."/>
            <person name="Engels R."/>
            <person name="Erickson J."/>
            <person name="Farina A."/>
            <person name="Faro S."/>
            <person name="Ferreira P."/>
            <person name="Fischer H."/>
            <person name="Fitzgerald M."/>
            <person name="Foley K."/>
            <person name="Gage D."/>
            <person name="Galagan J."/>
            <person name="Gearin G."/>
            <person name="Gnerre S."/>
            <person name="Gnirke A."/>
            <person name="Goyette A."/>
            <person name="Graham J."/>
            <person name="Grandbois E."/>
            <person name="Gyaltsen K."/>
            <person name="Hafez N."/>
            <person name="Hagopian D."/>
            <person name="Hagos B."/>
            <person name="Hall J."/>
            <person name="Hatcher B."/>
            <person name="Heller A."/>
            <person name="Higgins H."/>
            <person name="Honan T."/>
            <person name="Horn A."/>
            <person name="Houde N."/>
            <person name="Hughes L."/>
            <person name="Hulme W."/>
            <person name="Husby E."/>
            <person name="Iliev I."/>
            <person name="Jaffe D."/>
            <person name="Jones C."/>
            <person name="Kamal M."/>
            <person name="Kamat A."/>
            <person name="Kamvysselis M."/>
            <person name="Karlsson E."/>
            <person name="Kells C."/>
            <person name="Kieu A."/>
            <person name="Kisner P."/>
            <person name="Kodira C."/>
            <person name="Kulbokas E."/>
            <person name="Labutti K."/>
            <person name="Lama D."/>
            <person name="Landers T."/>
            <person name="Leger J."/>
            <person name="Levine S."/>
            <person name="Lewis D."/>
            <person name="Lewis T."/>
            <person name="Lindblad-toh K."/>
            <person name="Liu X."/>
            <person name="Lokyitsang T."/>
            <person name="Lokyitsang Y."/>
            <person name="Lucien O."/>
            <person name="Lui A."/>
            <person name="Ma L.J."/>
            <person name="Mabbitt R."/>
            <person name="Macdonald J."/>
            <person name="Maclean C."/>
            <person name="Major J."/>
            <person name="Manning J."/>
            <person name="Marabella R."/>
            <person name="Maru K."/>
            <person name="Matthews C."/>
            <person name="Mauceli E."/>
            <person name="Mccarthy M."/>
            <person name="Mcdonough S."/>
            <person name="Mcghee T."/>
            <person name="Meldrim J."/>
            <person name="Meneus L."/>
            <person name="Mesirov J."/>
            <person name="Mihalev A."/>
            <person name="Mihova T."/>
            <person name="Mikkelsen T."/>
            <person name="Mlenga V."/>
            <person name="Moru K."/>
            <person name="Mozes J."/>
            <person name="Mulrain L."/>
            <person name="Munson G."/>
            <person name="Naylor J."/>
            <person name="Newes C."/>
            <person name="Nguyen C."/>
            <person name="Nguyen N."/>
            <person name="Nguyen T."/>
            <person name="Nicol R."/>
            <person name="Nielsen C."/>
            <person name="Nizzari M."/>
            <person name="Norbu C."/>
            <person name="Norbu N."/>
            <person name="O'donnell P."/>
            <person name="Okoawo O."/>
            <person name="O'leary S."/>
            <person name="Omotosho B."/>
            <person name="O'neill K."/>
            <person name="Osman S."/>
            <person name="Parker S."/>
            <person name="Perrin D."/>
            <person name="Phunkhang P."/>
            <person name="Piqani B."/>
            <person name="Purcell S."/>
            <person name="Rachupka T."/>
            <person name="Ramasamy U."/>
            <person name="Rameau R."/>
            <person name="Ray V."/>
            <person name="Raymond C."/>
            <person name="Retta R."/>
            <person name="Richardson S."/>
            <person name="Rise C."/>
            <person name="Rodriguez J."/>
            <person name="Rogers J."/>
            <person name="Rogov P."/>
            <person name="Rutman M."/>
            <person name="Schupbach R."/>
            <person name="Seaman C."/>
            <person name="Settipalli S."/>
            <person name="Sharpe T."/>
            <person name="Sheridan J."/>
            <person name="Sherpa N."/>
            <person name="Shi J."/>
            <person name="Smirnov S."/>
            <person name="Smith C."/>
            <person name="Sougnez C."/>
            <person name="Spencer B."/>
            <person name="Stalker J."/>
            <person name="Stange-thomann N."/>
            <person name="Stavropoulos S."/>
            <person name="Stetson K."/>
            <person name="Stone C."/>
            <person name="Stone S."/>
            <person name="Stubbs M."/>
            <person name="Talamas J."/>
            <person name="Tchuinga P."/>
            <person name="Tenzing P."/>
            <person name="Tesfaye S."/>
            <person name="Theodore J."/>
            <person name="Thoulutsang Y."/>
            <person name="Topham K."/>
            <person name="Towey S."/>
            <person name="Tsamla T."/>
            <person name="Tsomo N."/>
            <person name="Vallee D."/>
            <person name="Vassiliev H."/>
            <person name="Venkataraman V."/>
            <person name="Vinson J."/>
            <person name="Vo A."/>
            <person name="Wade C."/>
            <person name="Wang S."/>
            <person name="Wangchuk T."/>
            <person name="Wangdi T."/>
            <person name="Whittaker C."/>
            <person name="Wilkinson J."/>
            <person name="Wu Y."/>
            <person name="Wyman D."/>
            <person name="Yadav S."/>
            <person name="Yang S."/>
            <person name="Yang X."/>
            <person name="Yeager S."/>
            <person name="Yee E."/>
            <person name="Young G."/>
            <person name="Zainoun J."/>
            <person name="Zembeck L."/>
            <person name="Zimmer A."/>
            <person name="Zody M."/>
            <person name="Lander E."/>
        </authorList>
    </citation>
    <scope>NUCLEOTIDE SEQUENCE [LARGE SCALE GENOMIC DNA]</scope>
</reference>
<organism evidence="1 2">
    <name type="scientific">Ciona savignyi</name>
    <name type="common">Pacific transparent sea squirt</name>
    <dbReference type="NCBI Taxonomy" id="51511"/>
    <lineage>
        <taxon>Eukaryota</taxon>
        <taxon>Metazoa</taxon>
        <taxon>Chordata</taxon>
        <taxon>Tunicata</taxon>
        <taxon>Ascidiacea</taxon>
        <taxon>Phlebobranchia</taxon>
        <taxon>Cionidae</taxon>
        <taxon>Ciona</taxon>
    </lineage>
</organism>
<evidence type="ECO:0000313" key="2">
    <source>
        <dbReference type="Proteomes" id="UP000007875"/>
    </source>
</evidence>
<dbReference type="Ensembl" id="ENSCSAVT00000001579.1">
    <property type="protein sequence ID" value="ENSCSAVP00000001559.1"/>
    <property type="gene ID" value="ENSCSAVG00000000887.1"/>
</dbReference>
<dbReference type="Proteomes" id="UP000007875">
    <property type="component" value="Unassembled WGS sequence"/>
</dbReference>
<evidence type="ECO:0000313" key="1">
    <source>
        <dbReference type="Ensembl" id="ENSCSAVP00000001559.1"/>
    </source>
</evidence>
<dbReference type="InParanoid" id="H2Y8B1"/>
<name>H2Y8B1_CIOSA</name>
<dbReference type="AlphaFoldDB" id="H2Y8B1"/>
<reference evidence="1" key="2">
    <citation type="submission" date="2025-08" db="UniProtKB">
        <authorList>
            <consortium name="Ensembl"/>
        </authorList>
    </citation>
    <scope>IDENTIFICATION</scope>
</reference>
<reference evidence="1" key="3">
    <citation type="submission" date="2025-09" db="UniProtKB">
        <authorList>
            <consortium name="Ensembl"/>
        </authorList>
    </citation>
    <scope>IDENTIFICATION</scope>
</reference>
<proteinExistence type="predicted"/>
<protein>
    <submittedName>
        <fullName evidence="1">Uncharacterized protein</fullName>
    </submittedName>
</protein>